<accession>A0A8S5RVM2</accession>
<organism evidence="2">
    <name type="scientific">Siphoviridae sp. ctLeG9</name>
    <dbReference type="NCBI Taxonomy" id="2827848"/>
    <lineage>
        <taxon>Viruses</taxon>
        <taxon>Duplodnaviria</taxon>
        <taxon>Heunggongvirae</taxon>
        <taxon>Uroviricota</taxon>
        <taxon>Caudoviricetes</taxon>
    </lineage>
</organism>
<protein>
    <submittedName>
        <fullName evidence="2">Major capsid protein</fullName>
    </submittedName>
</protein>
<feature type="compositionally biased region" description="Basic and acidic residues" evidence="1">
    <location>
        <begin position="268"/>
        <end position="281"/>
    </location>
</feature>
<evidence type="ECO:0000313" key="2">
    <source>
        <dbReference type="EMBL" id="DAF42490.1"/>
    </source>
</evidence>
<evidence type="ECO:0000256" key="1">
    <source>
        <dbReference type="SAM" id="MobiDB-lite"/>
    </source>
</evidence>
<name>A0A8S5RVM2_9CAUD</name>
<reference evidence="2" key="1">
    <citation type="journal article" date="2021" name="Proc. Natl. Acad. Sci. U.S.A.">
        <title>A Catalog of Tens of Thousands of Viruses from Human Metagenomes Reveals Hidden Associations with Chronic Diseases.</title>
        <authorList>
            <person name="Tisza M.J."/>
            <person name="Buck C.B."/>
        </authorList>
    </citation>
    <scope>NUCLEOTIDE SEQUENCE</scope>
    <source>
        <strain evidence="2">CtLeG9</strain>
    </source>
</reference>
<feature type="region of interest" description="Disordered" evidence="1">
    <location>
        <begin position="250"/>
        <end position="288"/>
    </location>
</feature>
<feature type="compositionally biased region" description="Low complexity" evidence="1">
    <location>
        <begin position="256"/>
        <end position="267"/>
    </location>
</feature>
<proteinExistence type="predicted"/>
<dbReference type="EMBL" id="BK032495">
    <property type="protein sequence ID" value="DAF42490.1"/>
    <property type="molecule type" value="Genomic_DNA"/>
</dbReference>
<sequence>MFSFPRKIQLSDNRTEPLRVCSAPATLPQNGKKTSWVTITRVGSFTDPRYGRFEITAPMLLNMVKNFEAGVVGQDIFLDVNHVPGDGSAAKILKLSVEGNRLRGLVEWTDFGLKAVKERGFTYLSAEYHDNWQDNEAGQFHGATLLGAGLTVRPVIKRLDPVTLSCESDGQTFVLSELADDLITKAKQKMDKLQQFLKKLAEAGYSQTVIDSIKELGEASINENTDDATASAVITKLEATAKKLAQGEEAAKKLADATPAAGAPAEGKPAEGKKSLSEPDNTKTLSIDDVNDAVAKALSAREEEAKKLAQSRADNEKLLAEEIGKAEGLDDDLKKELAESAKALLPDNATAEQVKALAENQIKMGNQIAAAKQLSALGYTVGGTPHITVPDEGVKKLSGIYTENLRRTNIALALAEETSPFVKTVLSQFDRMFARELDAEAKMLAGSPQTNIGNTNLPYGVQREVIKEALHDLNILNLVQTLTDFTATATTQVPYEVREMGAVMNDGLVFEGQPIPFAGVRQEMDTAFVNQMKLALTVTNEVVHFTRTAAINWDALGRNIQSNARILRELVARRLMNEIQRSSDAFAAVNVADETVTANATSGVFKTEHFPVVRPYQALDLQGKPVGLAQNPITVKVGSNTVNAFDGSGRQSAGIYWRPVSFNQGVFQLVDEKGQPKAGQNGVKISYSRATNVVKFDMDLASGVKLGEHMNGLLRLVGSRKAMMDGQRYYRPDYLLMSPVLNDQITNASEFISDQKRNGTDTTGAGDLGKIKNIAAYGTNAPNTDLGDDRIIIGQRGLTTYTVVKPFSTGDLFELTDGSGHPLGKKAAYGEEYNAIYTPAPLRGACTSIVVFSSKDRAAIGA</sequence>